<sequence>MGYNSLDNYLYAAIGTTPGNLLRISANGDSQTLGSLGLIKAANTGDVDEAGYYWASTGGNEYVQFDLRPTGTFGALVTSGVSNPKPAFPILDWAYVPKGGGWAGGDFLWALGGEELLPLGNILTLNTYLLQFNRATKAWSSVRNFGNIAGQILEGKNTWGAVYAGDDGFLYGSENFSGEIWKFPLPGNPNPAGKVSSGPKSTNNDGARCINAKGL</sequence>
<organism evidence="2 3">
    <name type="scientific">Apiospora arundinis</name>
    <dbReference type="NCBI Taxonomy" id="335852"/>
    <lineage>
        <taxon>Eukaryota</taxon>
        <taxon>Fungi</taxon>
        <taxon>Dikarya</taxon>
        <taxon>Ascomycota</taxon>
        <taxon>Pezizomycotina</taxon>
        <taxon>Sordariomycetes</taxon>
        <taxon>Xylariomycetidae</taxon>
        <taxon>Amphisphaeriales</taxon>
        <taxon>Apiosporaceae</taxon>
        <taxon>Apiospora</taxon>
    </lineage>
</organism>
<reference evidence="2 3" key="1">
    <citation type="journal article" date="2024" name="IMA Fungus">
        <title>Apiospora arundinis, a panoply of carbohydrate-active enzymes and secondary metabolites.</title>
        <authorList>
            <person name="Sorensen T."/>
            <person name="Petersen C."/>
            <person name="Muurmann A.T."/>
            <person name="Christiansen J.V."/>
            <person name="Brundto M.L."/>
            <person name="Overgaard C.K."/>
            <person name="Boysen A.T."/>
            <person name="Wollenberg R.D."/>
            <person name="Larsen T.O."/>
            <person name="Sorensen J.L."/>
            <person name="Nielsen K.L."/>
            <person name="Sondergaard T.E."/>
        </authorList>
    </citation>
    <scope>NUCLEOTIDE SEQUENCE [LARGE SCALE GENOMIC DNA]</scope>
    <source>
        <strain evidence="2 3">AAU 773</strain>
    </source>
</reference>
<dbReference type="SUPFAM" id="SSF63825">
    <property type="entry name" value="YWTD domain"/>
    <property type="match status" value="1"/>
</dbReference>
<proteinExistence type="predicted"/>
<dbReference type="EMBL" id="JAPCWZ010000004">
    <property type="protein sequence ID" value="KAK8867823.1"/>
    <property type="molecule type" value="Genomic_DNA"/>
</dbReference>
<dbReference type="Pfam" id="PF21959">
    <property type="entry name" value="DUF6923"/>
    <property type="match status" value="1"/>
</dbReference>
<dbReference type="Proteomes" id="UP001390339">
    <property type="component" value="Unassembled WGS sequence"/>
</dbReference>
<accession>A0ABR2ISK4</accession>
<name>A0ABR2ISK4_9PEZI</name>
<evidence type="ECO:0000259" key="1">
    <source>
        <dbReference type="Pfam" id="PF21959"/>
    </source>
</evidence>
<protein>
    <submittedName>
        <fullName evidence="2">Proline rich protein 5MeD</fullName>
    </submittedName>
</protein>
<dbReference type="InterPro" id="IPR054215">
    <property type="entry name" value="DUF6923"/>
</dbReference>
<gene>
    <name evidence="2" type="ORF">PGQ11_006401</name>
</gene>
<feature type="domain" description="DUF6923" evidence="1">
    <location>
        <begin position="1"/>
        <end position="210"/>
    </location>
</feature>
<evidence type="ECO:0000313" key="2">
    <source>
        <dbReference type="EMBL" id="KAK8867823.1"/>
    </source>
</evidence>
<evidence type="ECO:0000313" key="3">
    <source>
        <dbReference type="Proteomes" id="UP001390339"/>
    </source>
</evidence>
<keyword evidence="3" id="KW-1185">Reference proteome</keyword>
<comment type="caution">
    <text evidence="2">The sequence shown here is derived from an EMBL/GenBank/DDBJ whole genome shotgun (WGS) entry which is preliminary data.</text>
</comment>